<feature type="compositionally biased region" description="Polar residues" evidence="1">
    <location>
        <begin position="294"/>
        <end position="306"/>
    </location>
</feature>
<reference evidence="2 3" key="1">
    <citation type="journal article" date="2022" name="Allergy">
        <title>Genome assembly and annotation of Periplaneta americana reveal a comprehensive cockroach allergen profile.</title>
        <authorList>
            <person name="Wang L."/>
            <person name="Xiong Q."/>
            <person name="Saelim N."/>
            <person name="Wang L."/>
            <person name="Nong W."/>
            <person name="Wan A.T."/>
            <person name="Shi M."/>
            <person name="Liu X."/>
            <person name="Cao Q."/>
            <person name="Hui J.H.L."/>
            <person name="Sookrung N."/>
            <person name="Leung T.F."/>
            <person name="Tungtrongchitr A."/>
            <person name="Tsui S.K.W."/>
        </authorList>
    </citation>
    <scope>NUCLEOTIDE SEQUENCE [LARGE SCALE GENOMIC DNA]</scope>
    <source>
        <strain evidence="2">PWHHKU_190912</strain>
    </source>
</reference>
<protein>
    <submittedName>
        <fullName evidence="2">Uncharacterized protein</fullName>
    </submittedName>
</protein>
<evidence type="ECO:0000313" key="2">
    <source>
        <dbReference type="EMBL" id="KAJ4429256.1"/>
    </source>
</evidence>
<evidence type="ECO:0000256" key="1">
    <source>
        <dbReference type="SAM" id="MobiDB-lite"/>
    </source>
</evidence>
<comment type="caution">
    <text evidence="2">The sequence shown here is derived from an EMBL/GenBank/DDBJ whole genome shotgun (WGS) entry which is preliminary data.</text>
</comment>
<gene>
    <name evidence="2" type="ORF">ANN_26259</name>
</gene>
<organism evidence="2 3">
    <name type="scientific">Periplaneta americana</name>
    <name type="common">American cockroach</name>
    <name type="synonym">Blatta americana</name>
    <dbReference type="NCBI Taxonomy" id="6978"/>
    <lineage>
        <taxon>Eukaryota</taxon>
        <taxon>Metazoa</taxon>
        <taxon>Ecdysozoa</taxon>
        <taxon>Arthropoda</taxon>
        <taxon>Hexapoda</taxon>
        <taxon>Insecta</taxon>
        <taxon>Pterygota</taxon>
        <taxon>Neoptera</taxon>
        <taxon>Polyneoptera</taxon>
        <taxon>Dictyoptera</taxon>
        <taxon>Blattodea</taxon>
        <taxon>Blattoidea</taxon>
        <taxon>Blattidae</taxon>
        <taxon>Blattinae</taxon>
        <taxon>Periplaneta</taxon>
    </lineage>
</organism>
<sequence length="468" mass="53161">MRQRVIALVEAGYGARSACRLIGVPGSKAARRPEIEIINWPSKSPDLNVIENLQAELKKRIATYAHRSSRSRDELWDQVVDTWEDLAGDQNLFHNLVTSMPDRLRAVIEADGIYFENNAKMILEDKEYHFDCSRKRKRSNLLNDYEYTVPENFRINTFLEVTLKYIEVKSEKSELPSDAASSQSQTKSPDTDIQKTVPQENSSQIPINQPMAVRSSSSETGSVGVQHLSKDSKESSKEDVPSSERGLESQKDESSNKSILISEQESKSEEAFVEKPIVKEEKKENSQKPAFHVAQNSELPKSSAEQNLEEEKNDRMKSQQLDNKEIKKQKERVSILEGQSTDRTTEELPSDLRDISASGADKSDVIQEDNLQSCGNKEKQSREPSLERVHRLPVQHQEHEEGFHTRCNGGNGILGSYQGHYVCDDIAIHFNNDPKPLDKILYTPLSWRPQPPPPPLFDEDDEDDDWLS</sequence>
<accession>A0ABQ8S5W3</accession>
<feature type="region of interest" description="Disordered" evidence="1">
    <location>
        <begin position="172"/>
        <end position="388"/>
    </location>
</feature>
<feature type="compositionally biased region" description="Basic and acidic residues" evidence="1">
    <location>
        <begin position="228"/>
        <end position="255"/>
    </location>
</feature>
<dbReference type="Proteomes" id="UP001148838">
    <property type="component" value="Unassembled WGS sequence"/>
</dbReference>
<feature type="compositionally biased region" description="Acidic residues" evidence="1">
    <location>
        <begin position="457"/>
        <end position="468"/>
    </location>
</feature>
<feature type="compositionally biased region" description="Polar residues" evidence="1">
    <location>
        <begin position="214"/>
        <end position="223"/>
    </location>
</feature>
<feature type="compositionally biased region" description="Basic and acidic residues" evidence="1">
    <location>
        <begin position="343"/>
        <end position="354"/>
    </location>
</feature>
<dbReference type="EMBL" id="JAJSOF020000036">
    <property type="protein sequence ID" value="KAJ4429256.1"/>
    <property type="molecule type" value="Genomic_DNA"/>
</dbReference>
<evidence type="ECO:0000313" key="3">
    <source>
        <dbReference type="Proteomes" id="UP001148838"/>
    </source>
</evidence>
<feature type="compositionally biased region" description="Basic and acidic residues" evidence="1">
    <location>
        <begin position="376"/>
        <end position="388"/>
    </location>
</feature>
<dbReference type="Gene3D" id="3.30.420.10">
    <property type="entry name" value="Ribonuclease H-like superfamily/Ribonuclease H"/>
    <property type="match status" value="1"/>
</dbReference>
<feature type="region of interest" description="Disordered" evidence="1">
    <location>
        <begin position="440"/>
        <end position="468"/>
    </location>
</feature>
<feature type="compositionally biased region" description="Polar residues" evidence="1">
    <location>
        <begin position="179"/>
        <end position="188"/>
    </location>
</feature>
<proteinExistence type="predicted"/>
<name>A0ABQ8S5W3_PERAM</name>
<feature type="compositionally biased region" description="Polar residues" evidence="1">
    <location>
        <begin position="194"/>
        <end position="207"/>
    </location>
</feature>
<feature type="compositionally biased region" description="Basic and acidic residues" evidence="1">
    <location>
        <begin position="309"/>
        <end position="334"/>
    </location>
</feature>
<feature type="compositionally biased region" description="Basic and acidic residues" evidence="1">
    <location>
        <begin position="264"/>
        <end position="286"/>
    </location>
</feature>
<keyword evidence="3" id="KW-1185">Reference proteome</keyword>
<dbReference type="InterPro" id="IPR036397">
    <property type="entry name" value="RNaseH_sf"/>
</dbReference>